<dbReference type="InterPro" id="IPR009034">
    <property type="entry name" value="Dockerin_dom_fun_sf"/>
</dbReference>
<keyword evidence="2" id="KW-0677">Repeat</keyword>
<dbReference type="SUPFAM" id="SSF64571">
    <property type="entry name" value="Cellulose docking domain, dockering"/>
    <property type="match status" value="2"/>
</dbReference>
<dbReference type="STRING" id="1754192.A0A1Y1WWN3"/>
<evidence type="ECO:0000313" key="7">
    <source>
        <dbReference type="Proteomes" id="UP000193944"/>
    </source>
</evidence>
<feature type="region of interest" description="Disordered" evidence="4">
    <location>
        <begin position="1"/>
        <end position="29"/>
    </location>
</feature>
<organism evidence="6 7">
    <name type="scientific">Anaeromyces robustus</name>
    <dbReference type="NCBI Taxonomy" id="1754192"/>
    <lineage>
        <taxon>Eukaryota</taxon>
        <taxon>Fungi</taxon>
        <taxon>Fungi incertae sedis</taxon>
        <taxon>Chytridiomycota</taxon>
        <taxon>Chytridiomycota incertae sedis</taxon>
        <taxon>Neocallimastigomycetes</taxon>
        <taxon>Neocallimastigales</taxon>
        <taxon>Neocallimastigaceae</taxon>
        <taxon>Anaeromyces</taxon>
    </lineage>
</organism>
<dbReference type="Proteomes" id="UP000193944">
    <property type="component" value="Unassembled WGS sequence"/>
</dbReference>
<protein>
    <submittedName>
        <fullName evidence="6">Coth-domain-containing protein</fullName>
    </submittedName>
</protein>
<reference evidence="6 7" key="2">
    <citation type="submission" date="2016-08" db="EMBL/GenBank/DDBJ databases">
        <title>Pervasive Adenine N6-methylation of Active Genes in Fungi.</title>
        <authorList>
            <consortium name="DOE Joint Genome Institute"/>
            <person name="Mondo S.J."/>
            <person name="Dannebaum R.O."/>
            <person name="Kuo R.C."/>
            <person name="Labutti K."/>
            <person name="Haridas S."/>
            <person name="Kuo A."/>
            <person name="Salamov A."/>
            <person name="Ahrendt S.R."/>
            <person name="Lipzen A."/>
            <person name="Sullivan W."/>
            <person name="Andreopoulos W.B."/>
            <person name="Clum A."/>
            <person name="Lindquist E."/>
            <person name="Daum C."/>
            <person name="Ramamoorthy G.K."/>
            <person name="Gryganskyi A."/>
            <person name="Culley D."/>
            <person name="Magnuson J.K."/>
            <person name="James T.Y."/>
            <person name="O'Malley M.A."/>
            <person name="Stajich J.E."/>
            <person name="Spatafora J.W."/>
            <person name="Visel A."/>
            <person name="Grigoriev I.V."/>
        </authorList>
    </citation>
    <scope>NUCLEOTIDE SEQUENCE [LARGE SCALE GENOMIC DNA]</scope>
    <source>
        <strain evidence="6 7">S4</strain>
    </source>
</reference>
<keyword evidence="7" id="KW-1185">Reference proteome</keyword>
<evidence type="ECO:0000256" key="1">
    <source>
        <dbReference type="ARBA" id="ARBA00022729"/>
    </source>
</evidence>
<evidence type="ECO:0000256" key="2">
    <source>
        <dbReference type="ARBA" id="ARBA00022737"/>
    </source>
</evidence>
<comment type="caution">
    <text evidence="6">The sequence shown here is derived from an EMBL/GenBank/DDBJ whole genome shotgun (WGS) entry which is preliminary data.</text>
</comment>
<dbReference type="InterPro" id="IPR002883">
    <property type="entry name" value="CBM10/Dockerin_dom"/>
</dbReference>
<dbReference type="EMBL" id="MCFG01000229">
    <property type="protein sequence ID" value="ORX77940.1"/>
    <property type="molecule type" value="Genomic_DNA"/>
</dbReference>
<reference evidence="6 7" key="1">
    <citation type="submission" date="2016-08" db="EMBL/GenBank/DDBJ databases">
        <title>A Parts List for Fungal Cellulosomes Revealed by Comparative Genomics.</title>
        <authorList>
            <consortium name="DOE Joint Genome Institute"/>
            <person name="Haitjema C.H."/>
            <person name="Gilmore S.P."/>
            <person name="Henske J.K."/>
            <person name="Solomon K.V."/>
            <person name="De Groot R."/>
            <person name="Kuo A."/>
            <person name="Mondo S.J."/>
            <person name="Salamov A.A."/>
            <person name="Labutti K."/>
            <person name="Zhao Z."/>
            <person name="Chiniquy J."/>
            <person name="Barry K."/>
            <person name="Brewer H.M."/>
            <person name="Purvine S.O."/>
            <person name="Wright A.T."/>
            <person name="Boxma B."/>
            <person name="Van Alen T."/>
            <person name="Hackstein J.H."/>
            <person name="Baker S.E."/>
            <person name="Grigoriev I.V."/>
            <person name="O'Malley M.A."/>
        </authorList>
    </citation>
    <scope>NUCLEOTIDE SEQUENCE [LARGE SCALE GENOMIC DNA]</scope>
    <source>
        <strain evidence="6 7">S4</strain>
    </source>
</reference>
<dbReference type="PANTHER" id="PTHR40050">
    <property type="entry name" value="INNER SPORE COAT PROTEIN H"/>
    <property type="match status" value="1"/>
</dbReference>
<feature type="domain" description="CBM10" evidence="5">
    <location>
        <begin position="481"/>
        <end position="517"/>
    </location>
</feature>
<feature type="compositionally biased region" description="Gly residues" evidence="4">
    <location>
        <begin position="1"/>
        <end position="15"/>
    </location>
</feature>
<dbReference type="Pfam" id="PF08757">
    <property type="entry name" value="CotH"/>
    <property type="match status" value="1"/>
</dbReference>
<dbReference type="InterPro" id="IPR014867">
    <property type="entry name" value="Spore_coat_CotH_CotH2/3/7"/>
</dbReference>
<evidence type="ECO:0000256" key="4">
    <source>
        <dbReference type="SAM" id="MobiDB-lite"/>
    </source>
</evidence>
<sequence length="523" mass="59218">MGGGGGFESFEGLGGNPPDPDAAPPQDDNIDVTKLKPAGSEERFKITENVNLKFILNNEEKIIDSINISVGGKSSKSAIKLGYNIKCNQGNIYGRKNLRLRSNMDDASFLRSKLSSDILNRVGVPSISANYARLFVNNDYMGLYVLVDAYKKVFPEDKEVSTLYQCSSAHSDFTTNNILLCANANDDYKDEKKALENFITTINAAQTRKDVENIMDVDEFMKVWIFEWLVGTWDSSLLDGKNYYIYQQINGKWVILPYDFDSTFGFRVASYKKSDKPEEIPFEEWYKPRYIVDVLTKNDTTTFITNLQYMLDNAFNPDLLFPHIDSLRTWLTPYVEEDRTPINGTYPGFVNVNDRNKNNIPISLEDFYNNSEYTEIKAGPGLKKWIQGRYDYVCSNYPVTCNSSSSTTTTTSEQESPTTTIDIEETKTPQNNDDTCWSEALGYPCCTSSCLVILKEDSQLWGAENGDWCGIKSECQTNYDKCWSSYYGYPCCSHCKTLLTDESGSWGAENGDWCGIVENKCQE</sequence>
<accession>A0A1Y1WWN3</accession>
<dbReference type="Gene3D" id="3.90.1220.10">
    <property type="entry name" value="Cellulose docking domain, dockering"/>
    <property type="match status" value="2"/>
</dbReference>
<evidence type="ECO:0000313" key="6">
    <source>
        <dbReference type="EMBL" id="ORX77940.1"/>
    </source>
</evidence>
<name>A0A1Y1WWN3_9FUNG</name>
<dbReference type="PANTHER" id="PTHR40050:SF1">
    <property type="entry name" value="INNER SPORE COAT PROTEIN H"/>
    <property type="match status" value="1"/>
</dbReference>
<keyword evidence="1" id="KW-0732">Signal</keyword>
<proteinExistence type="predicted"/>
<gene>
    <name evidence="6" type="ORF">BCR32DRAFT_207432</name>
</gene>
<keyword evidence="3" id="KW-0378">Hydrolase</keyword>
<dbReference type="Pfam" id="PF02013">
    <property type="entry name" value="CBM_10"/>
    <property type="match status" value="2"/>
</dbReference>
<dbReference type="PROSITE" id="PS51763">
    <property type="entry name" value="CBM10"/>
    <property type="match status" value="2"/>
</dbReference>
<dbReference type="OrthoDB" id="10267127at2759"/>
<dbReference type="AlphaFoldDB" id="A0A1Y1WWN3"/>
<evidence type="ECO:0000256" key="3">
    <source>
        <dbReference type="ARBA" id="ARBA00022801"/>
    </source>
</evidence>
<feature type="domain" description="CBM10" evidence="5">
    <location>
        <begin position="435"/>
        <end position="472"/>
    </location>
</feature>
<dbReference type="GO" id="GO:0016787">
    <property type="term" value="F:hydrolase activity"/>
    <property type="evidence" value="ECO:0007669"/>
    <property type="project" value="UniProtKB-KW"/>
</dbReference>
<evidence type="ECO:0000259" key="5">
    <source>
        <dbReference type="PROSITE" id="PS51763"/>
    </source>
</evidence>